<keyword evidence="3" id="KW-1185">Reference proteome</keyword>
<dbReference type="InterPro" id="IPR041347">
    <property type="entry name" value="MftR_C"/>
</dbReference>
<gene>
    <name evidence="2" type="ORF">ACFPOG_25565</name>
</gene>
<comment type="caution">
    <text evidence="2">The sequence shown here is derived from an EMBL/GenBank/DDBJ whole genome shotgun (WGS) entry which is preliminary data.</text>
</comment>
<dbReference type="RefSeq" id="WP_270884308.1">
    <property type="nucleotide sequence ID" value="NZ_JAQFVF010000066.1"/>
</dbReference>
<dbReference type="Proteomes" id="UP001596044">
    <property type="component" value="Unassembled WGS sequence"/>
</dbReference>
<sequence length="84" mass="9022">MRAASFVQMNDNIQMIAGLVAERLGRPQDNLEVQLFAGSMLGALMAVLKYCVEHPEADIYAVIDEALALYEAGLPIGKLGTVGK</sequence>
<evidence type="ECO:0000313" key="2">
    <source>
        <dbReference type="EMBL" id="MFC5451575.1"/>
    </source>
</evidence>
<dbReference type="Pfam" id="PF17754">
    <property type="entry name" value="TetR_C_14"/>
    <property type="match status" value="1"/>
</dbReference>
<name>A0ABW0KDS4_9BACL</name>
<dbReference type="EMBL" id="JBHSMJ010000038">
    <property type="protein sequence ID" value="MFC5451575.1"/>
    <property type="molecule type" value="Genomic_DNA"/>
</dbReference>
<evidence type="ECO:0000259" key="1">
    <source>
        <dbReference type="Pfam" id="PF17754"/>
    </source>
</evidence>
<accession>A0ABW0KDS4</accession>
<evidence type="ECO:0000313" key="3">
    <source>
        <dbReference type="Proteomes" id="UP001596044"/>
    </source>
</evidence>
<organism evidence="2 3">
    <name type="scientific">Paenibacillus aestuarii</name>
    <dbReference type="NCBI Taxonomy" id="516965"/>
    <lineage>
        <taxon>Bacteria</taxon>
        <taxon>Bacillati</taxon>
        <taxon>Bacillota</taxon>
        <taxon>Bacilli</taxon>
        <taxon>Bacillales</taxon>
        <taxon>Paenibacillaceae</taxon>
        <taxon>Paenibacillus</taxon>
    </lineage>
</organism>
<proteinExistence type="predicted"/>
<reference evidence="3" key="1">
    <citation type="journal article" date="2019" name="Int. J. Syst. Evol. Microbiol.">
        <title>The Global Catalogue of Microorganisms (GCM) 10K type strain sequencing project: providing services to taxonomists for standard genome sequencing and annotation.</title>
        <authorList>
            <consortium name="The Broad Institute Genomics Platform"/>
            <consortium name="The Broad Institute Genome Sequencing Center for Infectious Disease"/>
            <person name="Wu L."/>
            <person name="Ma J."/>
        </authorList>
    </citation>
    <scope>NUCLEOTIDE SEQUENCE [LARGE SCALE GENOMIC DNA]</scope>
    <source>
        <strain evidence="3">KACC 11904</strain>
    </source>
</reference>
<protein>
    <recommendedName>
        <fullName evidence="1">MftR C-terminal domain-containing protein</fullName>
    </recommendedName>
</protein>
<feature type="domain" description="MftR C-terminal" evidence="1">
    <location>
        <begin position="2"/>
        <end position="75"/>
    </location>
</feature>
<dbReference type="Gene3D" id="1.10.357.10">
    <property type="entry name" value="Tetracycline Repressor, domain 2"/>
    <property type="match status" value="1"/>
</dbReference>